<feature type="chain" id="PRO_5021809948" evidence="1">
    <location>
        <begin position="29"/>
        <end position="424"/>
    </location>
</feature>
<keyword evidence="1" id="KW-0732">Signal</keyword>
<dbReference type="Proteomes" id="UP000317909">
    <property type="component" value="Chromosome"/>
</dbReference>
<accession>A0A517U1D2</accession>
<dbReference type="Pfam" id="PF05150">
    <property type="entry name" value="Legionella_OMP"/>
    <property type="match status" value="1"/>
</dbReference>
<dbReference type="KEGG" id="llh:I41_36160"/>
<reference evidence="2 3" key="1">
    <citation type="submission" date="2019-02" db="EMBL/GenBank/DDBJ databases">
        <title>Deep-cultivation of Planctomycetes and their phenomic and genomic characterization uncovers novel biology.</title>
        <authorList>
            <person name="Wiegand S."/>
            <person name="Jogler M."/>
            <person name="Boedeker C."/>
            <person name="Pinto D."/>
            <person name="Vollmers J."/>
            <person name="Rivas-Marin E."/>
            <person name="Kohn T."/>
            <person name="Peeters S.H."/>
            <person name="Heuer A."/>
            <person name="Rast P."/>
            <person name="Oberbeckmann S."/>
            <person name="Bunk B."/>
            <person name="Jeske O."/>
            <person name="Meyerdierks A."/>
            <person name="Storesund J.E."/>
            <person name="Kallscheuer N."/>
            <person name="Luecker S."/>
            <person name="Lage O.M."/>
            <person name="Pohl T."/>
            <person name="Merkel B.J."/>
            <person name="Hornburger P."/>
            <person name="Mueller R.-W."/>
            <person name="Bruemmer F."/>
            <person name="Labrenz M."/>
            <person name="Spormann A.M."/>
            <person name="Op den Camp H."/>
            <person name="Overmann J."/>
            <person name="Amann R."/>
            <person name="Jetten M.S.M."/>
            <person name="Mascher T."/>
            <person name="Medema M.H."/>
            <person name="Devos D.P."/>
            <person name="Kaster A.-K."/>
            <person name="Ovreas L."/>
            <person name="Rohde M."/>
            <person name="Galperin M.Y."/>
            <person name="Jogler C."/>
        </authorList>
    </citation>
    <scope>NUCLEOTIDE SEQUENCE [LARGE SCALE GENOMIC DNA]</scope>
    <source>
        <strain evidence="2 3">I41</strain>
    </source>
</reference>
<dbReference type="AlphaFoldDB" id="A0A517U1D2"/>
<evidence type="ECO:0000313" key="3">
    <source>
        <dbReference type="Proteomes" id="UP000317909"/>
    </source>
</evidence>
<name>A0A517U1D2_9BACT</name>
<sequence length="424" mass="45091" precursor="true">MTHQLHQHRALLRGCAFGLCAIAAAALAGGWERAAAQVMMGSDGAVHLDAIGDVPQTPPIIVQQQPELVGPSMIGQPLVGQPMMGASTVAGVVPWQSAIGGAPQPYGACGVPFVPCAPIAAAVQQQPLPILFSFFGEFLYLKPSGLDVVHAQQQFLPTVPFGQIASTDFDYEPGVRIGGDMAVSAHSSIAASYTFFESDTSSSLGPPTVLGVTGEVGSLVQAPNIGILGADAGVNATSEFDFQLGDLEYRTRLRQGQQYWINGGVGLRYGQLEQSFFQTGDFDVVGVVNTNSTVDFNGGGVKFALDGGRNIGSRGFSLYGRTSLSPLAGSYRSTYSMFNDDLDATLVQANWKEDRITTLLDYEVGLAWVGPRGRWRFAAGYTQSFWFNAVTTAEYIDAVQTSHYGGASDTIMLNGLTARVEHLW</sequence>
<dbReference type="EMBL" id="CP036339">
    <property type="protein sequence ID" value="QDT74421.1"/>
    <property type="molecule type" value="Genomic_DNA"/>
</dbReference>
<gene>
    <name evidence="2" type="ORF">I41_36160</name>
</gene>
<keyword evidence="3" id="KW-1185">Reference proteome</keyword>
<dbReference type="OrthoDB" id="271806at2"/>
<evidence type="ECO:0000313" key="2">
    <source>
        <dbReference type="EMBL" id="QDT74421.1"/>
    </source>
</evidence>
<protein>
    <submittedName>
        <fullName evidence="2">Uncharacterized protein</fullName>
    </submittedName>
</protein>
<proteinExistence type="predicted"/>
<evidence type="ECO:0000256" key="1">
    <source>
        <dbReference type="SAM" id="SignalP"/>
    </source>
</evidence>
<organism evidence="2 3">
    <name type="scientific">Lacipirellula limnantheis</name>
    <dbReference type="NCBI Taxonomy" id="2528024"/>
    <lineage>
        <taxon>Bacteria</taxon>
        <taxon>Pseudomonadati</taxon>
        <taxon>Planctomycetota</taxon>
        <taxon>Planctomycetia</taxon>
        <taxon>Pirellulales</taxon>
        <taxon>Lacipirellulaceae</taxon>
        <taxon>Lacipirellula</taxon>
    </lineage>
</organism>
<dbReference type="InterPro" id="IPR007825">
    <property type="entry name" value="Major_OMP_Legionella"/>
</dbReference>
<dbReference type="RefSeq" id="WP_145434174.1">
    <property type="nucleotide sequence ID" value="NZ_CP036339.1"/>
</dbReference>
<feature type="signal peptide" evidence="1">
    <location>
        <begin position="1"/>
        <end position="28"/>
    </location>
</feature>